<dbReference type="GO" id="GO:0006310">
    <property type="term" value="P:DNA recombination"/>
    <property type="evidence" value="ECO:0007669"/>
    <property type="project" value="UniProtKB-KW"/>
</dbReference>
<accession>A0A9Q3BX30</accession>
<dbReference type="GO" id="GO:0032196">
    <property type="term" value="P:transposition"/>
    <property type="evidence" value="ECO:0007669"/>
    <property type="project" value="UniProtKB-KW"/>
</dbReference>
<comment type="caution">
    <text evidence="16">The sequence shown here is derived from an EMBL/GenBank/DDBJ whole genome shotgun (WGS) entry which is preliminary data.</text>
</comment>
<keyword evidence="9" id="KW-0229">DNA integration</keyword>
<keyword evidence="4" id="KW-0479">Metal-binding</keyword>
<dbReference type="PROSITE" id="PS50994">
    <property type="entry name" value="INTEGRASE"/>
    <property type="match status" value="1"/>
</dbReference>
<evidence type="ECO:0000256" key="11">
    <source>
        <dbReference type="ARBA" id="ARBA00022932"/>
    </source>
</evidence>
<dbReference type="AlphaFoldDB" id="A0A9Q3BX30"/>
<keyword evidence="17" id="KW-1185">Reference proteome</keyword>
<dbReference type="Gene3D" id="3.30.420.10">
    <property type="entry name" value="Ribonuclease H-like superfamily/Ribonuclease H"/>
    <property type="match status" value="1"/>
</dbReference>
<dbReference type="GO" id="GO:0046872">
    <property type="term" value="F:metal ion binding"/>
    <property type="evidence" value="ECO:0007669"/>
    <property type="project" value="UniProtKB-KW"/>
</dbReference>
<keyword evidence="3" id="KW-0540">Nuclease</keyword>
<dbReference type="OrthoDB" id="4095857at2759"/>
<dbReference type="GO" id="GO:0004519">
    <property type="term" value="F:endonuclease activity"/>
    <property type="evidence" value="ECO:0007669"/>
    <property type="project" value="UniProtKB-KW"/>
</dbReference>
<keyword evidence="2" id="KW-0548">Nucleotidyltransferase</keyword>
<keyword evidence="8" id="KW-0694">RNA-binding</keyword>
<dbReference type="InterPro" id="IPR012337">
    <property type="entry name" value="RNaseH-like_sf"/>
</dbReference>
<reference evidence="16" key="1">
    <citation type="submission" date="2021-03" db="EMBL/GenBank/DDBJ databases">
        <title>Draft genome sequence of rust myrtle Austropuccinia psidii MF-1, a brazilian biotype.</title>
        <authorList>
            <person name="Quecine M.C."/>
            <person name="Pachon D.M.R."/>
            <person name="Bonatelli M.L."/>
            <person name="Correr F.H."/>
            <person name="Franceschini L.M."/>
            <person name="Leite T.F."/>
            <person name="Margarido G.R.A."/>
            <person name="Almeida C.A."/>
            <person name="Ferrarezi J.A."/>
            <person name="Labate C.A."/>
        </authorList>
    </citation>
    <scope>NUCLEOTIDE SEQUENCE</scope>
    <source>
        <strain evidence="16">MF-1</strain>
    </source>
</reference>
<dbReference type="Proteomes" id="UP000765509">
    <property type="component" value="Unassembled WGS sequence"/>
</dbReference>
<proteinExistence type="predicted"/>
<feature type="domain" description="Integrase catalytic" evidence="15">
    <location>
        <begin position="1"/>
        <end position="111"/>
    </location>
</feature>
<evidence type="ECO:0000256" key="3">
    <source>
        <dbReference type="ARBA" id="ARBA00022722"/>
    </source>
</evidence>
<sequence length="243" mass="27485">MIRKIQKTPESMVPNIISNNGSEFKNHKFLMFFQKEGISHLVTSAYTPQQNPIAERHNQATVNKARCLLEDSSLPLSCWDEAVNTAVYLENLTPKSAISFEEPFKRWHHRELSLNHLHPFGCQVIYYNKYINGKVLDRGVKGTFLGYGEGHQSFQILDMEVGPLDLLFHDDPDTPSNHSSLPLLNLPSESRIYSLMPSSIETENIPNTSTSITSTDLPKHKGYAWIPDTSTLNQNEINGDIDS</sequence>
<comment type="catalytic activity">
    <reaction evidence="13">
        <text>DNA(n) + a 2'-deoxyribonucleoside 5'-triphosphate = DNA(n+1) + diphosphate</text>
        <dbReference type="Rhea" id="RHEA:22508"/>
        <dbReference type="Rhea" id="RHEA-COMP:17339"/>
        <dbReference type="Rhea" id="RHEA-COMP:17340"/>
        <dbReference type="ChEBI" id="CHEBI:33019"/>
        <dbReference type="ChEBI" id="CHEBI:61560"/>
        <dbReference type="ChEBI" id="CHEBI:173112"/>
        <dbReference type="EC" id="2.7.7.49"/>
    </reaction>
</comment>
<dbReference type="GO" id="GO:0005634">
    <property type="term" value="C:nucleus"/>
    <property type="evidence" value="ECO:0007669"/>
    <property type="project" value="UniProtKB-ARBA"/>
</dbReference>
<evidence type="ECO:0000256" key="4">
    <source>
        <dbReference type="ARBA" id="ARBA00022723"/>
    </source>
</evidence>
<evidence type="ECO:0000256" key="2">
    <source>
        <dbReference type="ARBA" id="ARBA00022695"/>
    </source>
</evidence>
<evidence type="ECO:0000256" key="7">
    <source>
        <dbReference type="ARBA" id="ARBA00022842"/>
    </source>
</evidence>
<dbReference type="PANTHER" id="PTHR42648">
    <property type="entry name" value="TRANSPOSASE, PUTATIVE-RELATED"/>
    <property type="match status" value="1"/>
</dbReference>
<protein>
    <recommendedName>
        <fullName evidence="15">Integrase catalytic domain-containing protein</fullName>
    </recommendedName>
</protein>
<keyword evidence="7" id="KW-0460">Magnesium</keyword>
<evidence type="ECO:0000256" key="1">
    <source>
        <dbReference type="ARBA" id="ARBA00022578"/>
    </source>
</evidence>
<evidence type="ECO:0000256" key="13">
    <source>
        <dbReference type="ARBA" id="ARBA00048173"/>
    </source>
</evidence>
<evidence type="ECO:0000256" key="8">
    <source>
        <dbReference type="ARBA" id="ARBA00022884"/>
    </source>
</evidence>
<keyword evidence="1" id="KW-0815">Transposition</keyword>
<dbReference type="SUPFAM" id="SSF53098">
    <property type="entry name" value="Ribonuclease H-like"/>
    <property type="match status" value="1"/>
</dbReference>
<keyword evidence="6" id="KW-0378">Hydrolase</keyword>
<keyword evidence="11" id="KW-0808">Transferase</keyword>
<dbReference type="GO" id="GO:0015074">
    <property type="term" value="P:DNA integration"/>
    <property type="evidence" value="ECO:0007669"/>
    <property type="project" value="UniProtKB-KW"/>
</dbReference>
<organism evidence="16 17">
    <name type="scientific">Austropuccinia psidii MF-1</name>
    <dbReference type="NCBI Taxonomy" id="1389203"/>
    <lineage>
        <taxon>Eukaryota</taxon>
        <taxon>Fungi</taxon>
        <taxon>Dikarya</taxon>
        <taxon>Basidiomycota</taxon>
        <taxon>Pucciniomycotina</taxon>
        <taxon>Pucciniomycetes</taxon>
        <taxon>Pucciniales</taxon>
        <taxon>Sphaerophragmiaceae</taxon>
        <taxon>Austropuccinia</taxon>
    </lineage>
</organism>
<name>A0A9Q3BX30_9BASI</name>
<evidence type="ECO:0000313" key="16">
    <source>
        <dbReference type="EMBL" id="MBW0473092.1"/>
    </source>
</evidence>
<evidence type="ECO:0000256" key="9">
    <source>
        <dbReference type="ARBA" id="ARBA00022908"/>
    </source>
</evidence>
<dbReference type="InterPro" id="IPR036397">
    <property type="entry name" value="RNaseH_sf"/>
</dbReference>
<evidence type="ECO:0000313" key="17">
    <source>
        <dbReference type="Proteomes" id="UP000765509"/>
    </source>
</evidence>
<evidence type="ECO:0000259" key="15">
    <source>
        <dbReference type="PROSITE" id="PS50994"/>
    </source>
</evidence>
<dbReference type="EMBL" id="AVOT02003295">
    <property type="protein sequence ID" value="MBW0473092.1"/>
    <property type="molecule type" value="Genomic_DNA"/>
</dbReference>
<evidence type="ECO:0000256" key="14">
    <source>
        <dbReference type="ARBA" id="ARBA00049244"/>
    </source>
</evidence>
<evidence type="ECO:0000256" key="10">
    <source>
        <dbReference type="ARBA" id="ARBA00022918"/>
    </source>
</evidence>
<dbReference type="InterPro" id="IPR039537">
    <property type="entry name" value="Retrotran_Ty1/copia-like"/>
</dbReference>
<keyword evidence="5" id="KW-0255">Endonuclease</keyword>
<evidence type="ECO:0000256" key="12">
    <source>
        <dbReference type="ARBA" id="ARBA00023172"/>
    </source>
</evidence>
<dbReference type="GO" id="GO:0003723">
    <property type="term" value="F:RNA binding"/>
    <property type="evidence" value="ECO:0007669"/>
    <property type="project" value="UniProtKB-KW"/>
</dbReference>
<keyword evidence="11" id="KW-0239">DNA-directed DNA polymerase</keyword>
<dbReference type="GO" id="GO:0003887">
    <property type="term" value="F:DNA-directed DNA polymerase activity"/>
    <property type="evidence" value="ECO:0007669"/>
    <property type="project" value="UniProtKB-KW"/>
</dbReference>
<evidence type="ECO:0000256" key="5">
    <source>
        <dbReference type="ARBA" id="ARBA00022759"/>
    </source>
</evidence>
<dbReference type="GO" id="GO:0016787">
    <property type="term" value="F:hydrolase activity"/>
    <property type="evidence" value="ECO:0007669"/>
    <property type="project" value="UniProtKB-KW"/>
</dbReference>
<dbReference type="GO" id="GO:0003964">
    <property type="term" value="F:RNA-directed DNA polymerase activity"/>
    <property type="evidence" value="ECO:0007669"/>
    <property type="project" value="UniProtKB-KW"/>
</dbReference>
<gene>
    <name evidence="16" type="ORF">O181_012807</name>
</gene>
<comment type="catalytic activity">
    <reaction evidence="14">
        <text>DNA(n) + a 2'-deoxyribonucleoside 5'-triphosphate = DNA(n+1) + diphosphate</text>
        <dbReference type="Rhea" id="RHEA:22508"/>
        <dbReference type="Rhea" id="RHEA-COMP:17339"/>
        <dbReference type="Rhea" id="RHEA-COMP:17340"/>
        <dbReference type="ChEBI" id="CHEBI:33019"/>
        <dbReference type="ChEBI" id="CHEBI:61560"/>
        <dbReference type="ChEBI" id="CHEBI:173112"/>
        <dbReference type="EC" id="2.7.7.7"/>
    </reaction>
</comment>
<dbReference type="InterPro" id="IPR001584">
    <property type="entry name" value="Integrase_cat-core"/>
</dbReference>
<keyword evidence="10" id="KW-0695">RNA-directed DNA polymerase</keyword>
<evidence type="ECO:0000256" key="6">
    <source>
        <dbReference type="ARBA" id="ARBA00022801"/>
    </source>
</evidence>
<dbReference type="PANTHER" id="PTHR42648:SF11">
    <property type="entry name" value="TRANSPOSON TY4-P GAG-POL POLYPROTEIN"/>
    <property type="match status" value="1"/>
</dbReference>
<keyword evidence="12" id="KW-0233">DNA recombination</keyword>